<evidence type="ECO:0000259" key="1">
    <source>
        <dbReference type="Pfam" id="PF04266"/>
    </source>
</evidence>
<dbReference type="PANTHER" id="PTHR34204">
    <property type="entry name" value="RNA-BINDING ASCH DOMAIN PROTEIN"/>
    <property type="match status" value="1"/>
</dbReference>
<dbReference type="CDD" id="cd06555">
    <property type="entry name" value="ASCH_PF0470_like"/>
    <property type="match status" value="1"/>
</dbReference>
<dbReference type="Gene3D" id="2.30.130.30">
    <property type="entry name" value="Hypothetical protein"/>
    <property type="match status" value="1"/>
</dbReference>
<dbReference type="OrthoDB" id="112749at2759"/>
<gene>
    <name evidence="2" type="ORF">COLO4_21796</name>
</gene>
<dbReference type="InterPro" id="IPR023213">
    <property type="entry name" value="CAT-like_dom_sf"/>
</dbReference>
<dbReference type="InterPro" id="IPR007374">
    <property type="entry name" value="ASCH_domain"/>
</dbReference>
<dbReference type="Proteomes" id="UP000187203">
    <property type="component" value="Unassembled WGS sequence"/>
</dbReference>
<dbReference type="SUPFAM" id="SSF88697">
    <property type="entry name" value="PUA domain-like"/>
    <property type="match status" value="1"/>
</dbReference>
<feature type="domain" description="ASCH" evidence="1">
    <location>
        <begin position="126"/>
        <end position="223"/>
    </location>
</feature>
<reference evidence="3" key="1">
    <citation type="submission" date="2013-09" db="EMBL/GenBank/DDBJ databases">
        <title>Corchorus olitorius genome sequencing.</title>
        <authorList>
            <person name="Alam M."/>
            <person name="Haque M.S."/>
            <person name="Islam M.S."/>
            <person name="Emdad E.M."/>
            <person name="Islam M.M."/>
            <person name="Ahmed B."/>
            <person name="Halim A."/>
            <person name="Hossen Q.M.M."/>
            <person name="Hossain M.Z."/>
            <person name="Ahmed R."/>
            <person name="Khan M.M."/>
            <person name="Islam R."/>
            <person name="Rashid M.M."/>
            <person name="Khan S.A."/>
            <person name="Rahman M.S."/>
            <person name="Alam M."/>
            <person name="Yahiya A.S."/>
            <person name="Khan M.S."/>
            <person name="Azam M.S."/>
            <person name="Haque T."/>
            <person name="Lashkar M.Z.H."/>
            <person name="Akhand A.I."/>
            <person name="Morshed G."/>
            <person name="Roy S."/>
            <person name="Uddin K.S."/>
            <person name="Rabeya T."/>
            <person name="Hossain A.S."/>
            <person name="Chowdhury A."/>
            <person name="Snigdha A.R."/>
            <person name="Mortoza M.S."/>
            <person name="Matin S.A."/>
            <person name="Hoque S.M.E."/>
            <person name="Islam M.K."/>
            <person name="Roy D.K."/>
            <person name="Haider R."/>
            <person name="Moosa M.M."/>
            <person name="Elias S.M."/>
            <person name="Hasan A.M."/>
            <person name="Jahan S."/>
            <person name="Shafiuddin M."/>
            <person name="Mahmood N."/>
            <person name="Shommy N.S."/>
        </authorList>
    </citation>
    <scope>NUCLEOTIDE SEQUENCE [LARGE SCALE GENOMIC DNA]</scope>
    <source>
        <strain evidence="3">cv. O-4</strain>
    </source>
</reference>
<name>A0A1R3IQS2_9ROSI</name>
<dbReference type="AlphaFoldDB" id="A0A1R3IQS2"/>
<evidence type="ECO:0000313" key="3">
    <source>
        <dbReference type="Proteomes" id="UP000187203"/>
    </source>
</evidence>
<dbReference type="PANTHER" id="PTHR34204:SF3">
    <property type="entry name" value="ASCH DOMAIN-CONTAINING PROTEIN"/>
    <property type="match status" value="1"/>
</dbReference>
<protein>
    <recommendedName>
        <fullName evidence="1">ASCH domain-containing protein</fullName>
    </recommendedName>
</protein>
<proteinExistence type="predicted"/>
<comment type="caution">
    <text evidence="2">The sequence shown here is derived from an EMBL/GenBank/DDBJ whole genome shotgun (WGS) entry which is preliminary data.</text>
</comment>
<accession>A0A1R3IQS2</accession>
<evidence type="ECO:0000313" key="2">
    <source>
        <dbReference type="EMBL" id="OMO84935.1"/>
    </source>
</evidence>
<dbReference type="Pfam" id="PF04266">
    <property type="entry name" value="ASCH"/>
    <property type="match status" value="1"/>
</dbReference>
<sequence length="447" mass="49819">MEQPSSPGTNPVDLKNCIEELVKLTLQSHVNGTLEWDIGLSKEFCFSLINHHQSSEPIFPNAYSPGVPQSPLYIQLALALYEIITSGSLQGQSECNKFKQREEWFDLIQERGSELTDILKSINFQLHVQEPYFTQLKDGLKTVEGRCAVGDYNRIGSGALILFNECLVLEVQDVHHYDSFFKMLEAESLAKVLPGVKTIDEGVQVYRKFYSEEKEMSNGVLAICVVKVAAQPYISLGRILLGLGDEGIRSLLGFIEREFHQEFVKEPLKGVQTDAISNAEVLNRCVHFVSLAGSPKLRNYQTDFVWGRPANIEIEYIGSQGSISTIESRDEEGGVEFGIPLAPHDIWICLMLYEVVQVLTTYQCFLAPALSACFRKDTAQLSEVLQMTNGKIGDGNHSGSSGFPSKLMYIFSEDMSSSQGHGFCRSYLASVQLIFEVSSGRRLALLI</sequence>
<dbReference type="Gene3D" id="3.30.559.10">
    <property type="entry name" value="Chloramphenicol acetyltransferase-like domain"/>
    <property type="match status" value="1"/>
</dbReference>
<dbReference type="InterPro" id="IPR015947">
    <property type="entry name" value="PUA-like_sf"/>
</dbReference>
<organism evidence="2 3">
    <name type="scientific">Corchorus olitorius</name>
    <dbReference type="NCBI Taxonomy" id="93759"/>
    <lineage>
        <taxon>Eukaryota</taxon>
        <taxon>Viridiplantae</taxon>
        <taxon>Streptophyta</taxon>
        <taxon>Embryophyta</taxon>
        <taxon>Tracheophyta</taxon>
        <taxon>Spermatophyta</taxon>
        <taxon>Magnoliopsida</taxon>
        <taxon>eudicotyledons</taxon>
        <taxon>Gunneridae</taxon>
        <taxon>Pentapetalae</taxon>
        <taxon>rosids</taxon>
        <taxon>malvids</taxon>
        <taxon>Malvales</taxon>
        <taxon>Malvaceae</taxon>
        <taxon>Grewioideae</taxon>
        <taxon>Apeibeae</taxon>
        <taxon>Corchorus</taxon>
    </lineage>
</organism>
<dbReference type="EMBL" id="AWUE01017783">
    <property type="protein sequence ID" value="OMO84935.1"/>
    <property type="molecule type" value="Genomic_DNA"/>
</dbReference>
<keyword evidence="3" id="KW-1185">Reference proteome</keyword>